<keyword evidence="3" id="KW-1185">Reference proteome</keyword>
<dbReference type="AlphaFoldDB" id="A0A0P1BBX7"/>
<protein>
    <submittedName>
        <fullName evidence="2">Uncharacterized protein</fullName>
    </submittedName>
</protein>
<evidence type="ECO:0000256" key="1">
    <source>
        <dbReference type="SAM" id="Phobius"/>
    </source>
</evidence>
<keyword evidence="1" id="KW-1133">Transmembrane helix</keyword>
<evidence type="ECO:0000313" key="2">
    <source>
        <dbReference type="EMBL" id="CEH13534.1"/>
    </source>
</evidence>
<feature type="transmembrane region" description="Helical" evidence="1">
    <location>
        <begin position="6"/>
        <end position="27"/>
    </location>
</feature>
<name>A0A0P1BBX7_9BASI</name>
<evidence type="ECO:0000313" key="3">
    <source>
        <dbReference type="Proteomes" id="UP000054845"/>
    </source>
</evidence>
<accession>A0A0P1BBX7</accession>
<feature type="transmembrane region" description="Helical" evidence="1">
    <location>
        <begin position="126"/>
        <end position="145"/>
    </location>
</feature>
<dbReference type="OrthoDB" id="10408524at2759"/>
<dbReference type="EMBL" id="CCYA01000221">
    <property type="protein sequence ID" value="CEH13534.1"/>
    <property type="molecule type" value="Genomic_DNA"/>
</dbReference>
<organism evidence="2 3">
    <name type="scientific">Ceraceosorus bombacis</name>
    <dbReference type="NCBI Taxonomy" id="401625"/>
    <lineage>
        <taxon>Eukaryota</taxon>
        <taxon>Fungi</taxon>
        <taxon>Dikarya</taxon>
        <taxon>Basidiomycota</taxon>
        <taxon>Ustilaginomycotina</taxon>
        <taxon>Exobasidiomycetes</taxon>
        <taxon>Ceraceosorales</taxon>
        <taxon>Ceraceosoraceae</taxon>
        <taxon>Ceraceosorus</taxon>
    </lineage>
</organism>
<keyword evidence="1" id="KW-0472">Membrane</keyword>
<proteinExistence type="predicted"/>
<reference evidence="2 3" key="1">
    <citation type="submission" date="2014-09" db="EMBL/GenBank/DDBJ databases">
        <authorList>
            <person name="Magalhaes I.L.F."/>
            <person name="Oliveira U."/>
            <person name="Santos F.R."/>
            <person name="Vidigal T.H.D.A."/>
            <person name="Brescovit A.D."/>
            <person name="Santos A.J."/>
        </authorList>
    </citation>
    <scope>NUCLEOTIDE SEQUENCE [LARGE SCALE GENOMIC DNA]</scope>
</reference>
<dbReference type="Proteomes" id="UP000054845">
    <property type="component" value="Unassembled WGS sequence"/>
</dbReference>
<sequence length="166" mass="18440">MWKNPLKTGLFTAGMLALPAFLTGVHVQRQETLRERKKLWRETHPQGRSLVGEHQVAPLLIKRDDGMALEKRVPPPPETIFRVHDPVAELFGVHEPVAQPLLSTRQHEVLAIERAHGRSKKIKQGLRVAGAVGIVGGGTALAYYAGKGLAYTPKSEMERYNQSEKP</sequence>
<keyword evidence="1" id="KW-0812">Transmembrane</keyword>